<comment type="caution">
    <text evidence="2">The sequence shown here is derived from an EMBL/GenBank/DDBJ whole genome shotgun (WGS) entry which is preliminary data.</text>
</comment>
<protein>
    <submittedName>
        <fullName evidence="2">Uncharacterized protein</fullName>
    </submittedName>
</protein>
<keyword evidence="1" id="KW-1133">Transmembrane helix</keyword>
<accession>A0A926I7Q6</accession>
<dbReference type="RefSeq" id="WP_249295057.1">
    <property type="nucleotide sequence ID" value="NZ_JACRSV010000002.1"/>
</dbReference>
<evidence type="ECO:0000313" key="3">
    <source>
        <dbReference type="Proteomes" id="UP000610760"/>
    </source>
</evidence>
<keyword evidence="1" id="KW-0812">Transmembrane</keyword>
<reference evidence="2" key="1">
    <citation type="submission" date="2020-08" db="EMBL/GenBank/DDBJ databases">
        <title>Genome public.</title>
        <authorList>
            <person name="Liu C."/>
            <person name="Sun Q."/>
        </authorList>
    </citation>
    <scope>NUCLEOTIDE SEQUENCE</scope>
    <source>
        <strain evidence="2">NSJ-33</strain>
    </source>
</reference>
<keyword evidence="3" id="KW-1185">Reference proteome</keyword>
<feature type="transmembrane region" description="Helical" evidence="1">
    <location>
        <begin position="28"/>
        <end position="59"/>
    </location>
</feature>
<keyword evidence="1" id="KW-0472">Membrane</keyword>
<sequence length="64" mass="7075">MTRAIKIIHPMKTKKESGFTRLTQRHPVLCWVGIFIGAPLLTLLALFAASSIVMLPVALLCGWL</sequence>
<evidence type="ECO:0000313" key="2">
    <source>
        <dbReference type="EMBL" id="MBC8560102.1"/>
    </source>
</evidence>
<proteinExistence type="predicted"/>
<dbReference type="AlphaFoldDB" id="A0A926I7Q6"/>
<dbReference type="EMBL" id="JACRSV010000002">
    <property type="protein sequence ID" value="MBC8560102.1"/>
    <property type="molecule type" value="Genomic_DNA"/>
</dbReference>
<organism evidence="2 3">
    <name type="scientific">Fumia xinanensis</name>
    <dbReference type="NCBI Taxonomy" id="2763659"/>
    <lineage>
        <taxon>Bacteria</taxon>
        <taxon>Bacillati</taxon>
        <taxon>Bacillota</taxon>
        <taxon>Clostridia</taxon>
        <taxon>Eubacteriales</taxon>
        <taxon>Oscillospiraceae</taxon>
        <taxon>Fumia</taxon>
    </lineage>
</organism>
<evidence type="ECO:0000256" key="1">
    <source>
        <dbReference type="SAM" id="Phobius"/>
    </source>
</evidence>
<dbReference type="Proteomes" id="UP000610760">
    <property type="component" value="Unassembled WGS sequence"/>
</dbReference>
<name>A0A926I7Q6_9FIRM</name>
<gene>
    <name evidence="2" type="ORF">H8710_08485</name>
</gene>